<evidence type="ECO:0000256" key="1">
    <source>
        <dbReference type="ARBA" id="ARBA00004442"/>
    </source>
</evidence>
<dbReference type="STRING" id="929713.NIASO_16830"/>
<name>W0F7Y6_9BACT</name>
<evidence type="ECO:0000256" key="4">
    <source>
        <dbReference type="PROSITE-ProRule" id="PRU00473"/>
    </source>
</evidence>
<dbReference type="InterPro" id="IPR009282">
    <property type="entry name" value="DUF937"/>
</dbReference>
<dbReference type="CDD" id="cd07185">
    <property type="entry name" value="OmpA_C-like"/>
    <property type="match status" value="1"/>
</dbReference>
<dbReference type="Gene3D" id="3.30.1330.60">
    <property type="entry name" value="OmpA-like domain"/>
    <property type="match status" value="1"/>
</dbReference>
<dbReference type="PROSITE" id="PS51123">
    <property type="entry name" value="OMPA_2"/>
    <property type="match status" value="1"/>
</dbReference>
<keyword evidence="3" id="KW-0998">Cell outer membrane</keyword>
<keyword evidence="5" id="KW-0812">Transmembrane</keyword>
<feature type="domain" description="OmpA-like" evidence="6">
    <location>
        <begin position="322"/>
        <end position="439"/>
    </location>
</feature>
<dbReference type="AlphaFoldDB" id="W0F7Y6"/>
<dbReference type="eggNOG" id="COG2885">
    <property type="taxonomic scope" value="Bacteria"/>
</dbReference>
<dbReference type="InterPro" id="IPR036737">
    <property type="entry name" value="OmpA-like_sf"/>
</dbReference>
<dbReference type="InterPro" id="IPR050330">
    <property type="entry name" value="Bact_OuterMem_StrucFunc"/>
</dbReference>
<sequence>MSINIVDLVKNYISQDLIAKAGSFLNEGEGNVSNAVSGIIPAVLGAVASKATGNEQGATDVFEAAKGMYNSGVLNNSDSLLGNADLLAKGADFLKGILGDKTDVVTNTIANFSGIKSSSSGTLLGMISPLVLGLLGKHAADHNEGVSGISSFLAEQKNNILNALPSGLGSLAGVLGLGSISEGLHKTVSNVEETATATYNYAGEAAQQAGGGAKWLLPLLLIAAAVLLLWYFLGKGCNNTSAIASDSTTTTRIDSAATPPPPVATATPTTGTYDSASGNYIYDVGAEKEIKLADGTVLKVGGNSTEAKLYDFLTNGTVDTVDKTKGWITLDRVYFETNKAVLTPASQQQLKNIAAILKNFPQAHVKFGGYTDNTGSADVNKKLSAARAKVAASEIVKLGTAAANITSDGYGPDHPVCAANDTPECKAQNRRVDLRVTAK</sequence>
<dbReference type="InterPro" id="IPR006665">
    <property type="entry name" value="OmpA-like"/>
</dbReference>
<protein>
    <recommendedName>
        <fullName evidence="6">OmpA-like domain-containing protein</fullName>
    </recommendedName>
</protein>
<comment type="subcellular location">
    <subcellularLocation>
        <location evidence="1">Cell outer membrane</location>
    </subcellularLocation>
</comment>
<dbReference type="SUPFAM" id="SSF103088">
    <property type="entry name" value="OmpA-like"/>
    <property type="match status" value="1"/>
</dbReference>
<reference evidence="7 8" key="1">
    <citation type="submission" date="2013-12" db="EMBL/GenBank/DDBJ databases">
        <authorList>
            <consortium name="DOE Joint Genome Institute"/>
            <person name="Eisen J."/>
            <person name="Huntemann M."/>
            <person name="Han J."/>
            <person name="Chen A."/>
            <person name="Kyrpides N."/>
            <person name="Mavromatis K."/>
            <person name="Markowitz V."/>
            <person name="Palaniappan K."/>
            <person name="Ivanova N."/>
            <person name="Schaumberg A."/>
            <person name="Pati A."/>
            <person name="Liolios K."/>
            <person name="Nordberg H.P."/>
            <person name="Cantor M.N."/>
            <person name="Hua S.X."/>
            <person name="Woyke T."/>
        </authorList>
    </citation>
    <scope>NUCLEOTIDE SEQUENCE [LARGE SCALE GENOMIC DNA]</scope>
    <source>
        <strain evidence="8">DSM 19437</strain>
    </source>
</reference>
<evidence type="ECO:0000259" key="6">
    <source>
        <dbReference type="PROSITE" id="PS51123"/>
    </source>
</evidence>
<proteinExistence type="predicted"/>
<dbReference type="PRINTS" id="PR01021">
    <property type="entry name" value="OMPADOMAIN"/>
</dbReference>
<feature type="transmembrane region" description="Helical" evidence="5">
    <location>
        <begin position="215"/>
        <end position="233"/>
    </location>
</feature>
<evidence type="ECO:0000313" key="7">
    <source>
        <dbReference type="EMBL" id="AHF17923.1"/>
    </source>
</evidence>
<keyword evidence="2 4" id="KW-0472">Membrane</keyword>
<dbReference type="InterPro" id="IPR006664">
    <property type="entry name" value="OMP_bac"/>
</dbReference>
<accession>W0F7Y6</accession>
<evidence type="ECO:0000256" key="3">
    <source>
        <dbReference type="ARBA" id="ARBA00023237"/>
    </source>
</evidence>
<dbReference type="Proteomes" id="UP000003586">
    <property type="component" value="Chromosome"/>
</dbReference>
<dbReference type="HOGENOM" id="CLU_047813_0_0_10"/>
<dbReference type="PANTHER" id="PTHR30329:SF21">
    <property type="entry name" value="LIPOPROTEIN YIAD-RELATED"/>
    <property type="match status" value="1"/>
</dbReference>
<dbReference type="PANTHER" id="PTHR30329">
    <property type="entry name" value="STATOR ELEMENT OF FLAGELLAR MOTOR COMPLEX"/>
    <property type="match status" value="1"/>
</dbReference>
<dbReference type="eggNOG" id="COG5403">
    <property type="taxonomic scope" value="Bacteria"/>
</dbReference>
<dbReference type="Pfam" id="PF00691">
    <property type="entry name" value="OmpA"/>
    <property type="match status" value="1"/>
</dbReference>
<dbReference type="GO" id="GO:0009279">
    <property type="term" value="C:cell outer membrane"/>
    <property type="evidence" value="ECO:0007669"/>
    <property type="project" value="UniProtKB-SubCell"/>
</dbReference>
<gene>
    <name evidence="7" type="ORF">NIASO_16830</name>
</gene>
<dbReference type="Pfam" id="PF06078">
    <property type="entry name" value="DUF937"/>
    <property type="match status" value="1"/>
</dbReference>
<keyword evidence="5" id="KW-1133">Transmembrane helix</keyword>
<evidence type="ECO:0000256" key="2">
    <source>
        <dbReference type="ARBA" id="ARBA00023136"/>
    </source>
</evidence>
<dbReference type="EMBL" id="CP007035">
    <property type="protein sequence ID" value="AHF17923.1"/>
    <property type="molecule type" value="Genomic_DNA"/>
</dbReference>
<evidence type="ECO:0000256" key="5">
    <source>
        <dbReference type="SAM" id="Phobius"/>
    </source>
</evidence>
<keyword evidence="8" id="KW-1185">Reference proteome</keyword>
<organism evidence="7 8">
    <name type="scientific">Niabella soli DSM 19437</name>
    <dbReference type="NCBI Taxonomy" id="929713"/>
    <lineage>
        <taxon>Bacteria</taxon>
        <taxon>Pseudomonadati</taxon>
        <taxon>Bacteroidota</taxon>
        <taxon>Chitinophagia</taxon>
        <taxon>Chitinophagales</taxon>
        <taxon>Chitinophagaceae</taxon>
        <taxon>Niabella</taxon>
    </lineage>
</organism>
<dbReference type="OrthoDB" id="9782229at2"/>
<dbReference type="RefSeq" id="WP_008587419.1">
    <property type="nucleotide sequence ID" value="NZ_CP007035.1"/>
</dbReference>
<evidence type="ECO:0000313" key="8">
    <source>
        <dbReference type="Proteomes" id="UP000003586"/>
    </source>
</evidence>
<dbReference type="KEGG" id="nso:NIASO_16830"/>